<keyword evidence="5 9" id="KW-0479">Metal-binding</keyword>
<evidence type="ECO:0000313" key="12">
    <source>
        <dbReference type="Proteomes" id="UP000054776"/>
    </source>
</evidence>
<feature type="binding site" evidence="9">
    <location>
        <position position="123"/>
    </location>
    <ligand>
        <name>[4Fe-4S] cluster</name>
        <dbReference type="ChEBI" id="CHEBI:49883"/>
        <label>1</label>
    </ligand>
</feature>
<dbReference type="Pfam" id="PF04055">
    <property type="entry name" value="Radical_SAM"/>
    <property type="match status" value="1"/>
</dbReference>
<evidence type="ECO:0000256" key="9">
    <source>
        <dbReference type="HAMAP-Rule" id="MF_03123"/>
    </source>
</evidence>
<dbReference type="SUPFAM" id="SSF102114">
    <property type="entry name" value="Radical SAM enzymes"/>
    <property type="match status" value="1"/>
</dbReference>
<dbReference type="Pfam" id="PF16881">
    <property type="entry name" value="LIAS_N"/>
    <property type="match status" value="1"/>
</dbReference>
<feature type="binding site" evidence="9">
    <location>
        <position position="134"/>
    </location>
    <ligand>
        <name>[4Fe-4S] cluster</name>
        <dbReference type="ChEBI" id="CHEBI:49883"/>
        <label>1</label>
    </ligand>
</feature>
<dbReference type="PANTHER" id="PTHR10949">
    <property type="entry name" value="LIPOYL SYNTHASE"/>
    <property type="match status" value="1"/>
</dbReference>
<dbReference type="SMART" id="SM00729">
    <property type="entry name" value="Elp3"/>
    <property type="match status" value="1"/>
</dbReference>
<evidence type="ECO:0000256" key="6">
    <source>
        <dbReference type="ARBA" id="ARBA00023004"/>
    </source>
</evidence>
<evidence type="ECO:0000256" key="2">
    <source>
        <dbReference type="ARBA" id="ARBA00022485"/>
    </source>
</evidence>
<dbReference type="GO" id="GO:0005739">
    <property type="term" value="C:mitochondrion"/>
    <property type="evidence" value="ECO:0007669"/>
    <property type="project" value="UniProtKB-SubCell"/>
</dbReference>
<dbReference type="SFLD" id="SFLDF00271">
    <property type="entry name" value="lipoyl_synthase"/>
    <property type="match status" value="1"/>
</dbReference>
<protein>
    <recommendedName>
        <fullName evidence="9">Lipoyl synthase, mitochondrial</fullName>
        <ecNumber evidence="9">2.8.1.8</ecNumber>
    </recommendedName>
    <alternativeName>
        <fullName evidence="9">Lipoate synthase</fullName>
        <shortName evidence="9">LS</shortName>
        <shortName evidence="9">Lip-syn</shortName>
    </alternativeName>
    <alternativeName>
        <fullName evidence="9">Lipoic acid synthase</fullName>
    </alternativeName>
</protein>
<dbReference type="CDD" id="cd01335">
    <property type="entry name" value="Radical_SAM"/>
    <property type="match status" value="1"/>
</dbReference>
<dbReference type="eggNOG" id="KOG2672">
    <property type="taxonomic scope" value="Eukaryota"/>
</dbReference>
<dbReference type="NCBIfam" id="TIGR00510">
    <property type="entry name" value="lipA"/>
    <property type="match status" value="1"/>
</dbReference>
<feature type="binding site" evidence="9">
    <location>
        <position position="369"/>
    </location>
    <ligand>
        <name>[4Fe-4S] cluster</name>
        <dbReference type="ChEBI" id="CHEBI:49883"/>
        <label>1</label>
    </ligand>
</feature>
<dbReference type="InParanoid" id="A0A0V1AWK0"/>
<dbReference type="AlphaFoldDB" id="A0A0V1AWK0"/>
<dbReference type="InterPro" id="IPR013785">
    <property type="entry name" value="Aldolase_TIM"/>
</dbReference>
<dbReference type="InterPro" id="IPR003698">
    <property type="entry name" value="Lipoyl_synth"/>
</dbReference>
<evidence type="ECO:0000256" key="8">
    <source>
        <dbReference type="ARBA" id="ARBA00047326"/>
    </source>
</evidence>
<evidence type="ECO:0000259" key="10">
    <source>
        <dbReference type="PROSITE" id="PS51918"/>
    </source>
</evidence>
<comment type="catalytic activity">
    <reaction evidence="8 9">
        <text>[[Fe-S] cluster scaffold protein carrying a second [4Fe-4S](2+) cluster] + N(6)-octanoyl-L-lysyl-[protein] + 2 oxidized [2Fe-2S]-[ferredoxin] + 2 S-adenosyl-L-methionine + 4 H(+) = [[Fe-S] cluster scaffold protein] + N(6)-[(R)-dihydrolipoyl]-L-lysyl-[protein] + 4 Fe(3+) + 2 hydrogen sulfide + 2 5'-deoxyadenosine + 2 L-methionine + 2 reduced [2Fe-2S]-[ferredoxin]</text>
        <dbReference type="Rhea" id="RHEA:16585"/>
        <dbReference type="Rhea" id="RHEA-COMP:9928"/>
        <dbReference type="Rhea" id="RHEA-COMP:10000"/>
        <dbReference type="Rhea" id="RHEA-COMP:10001"/>
        <dbReference type="Rhea" id="RHEA-COMP:10475"/>
        <dbReference type="Rhea" id="RHEA-COMP:14568"/>
        <dbReference type="Rhea" id="RHEA-COMP:14569"/>
        <dbReference type="ChEBI" id="CHEBI:15378"/>
        <dbReference type="ChEBI" id="CHEBI:17319"/>
        <dbReference type="ChEBI" id="CHEBI:29034"/>
        <dbReference type="ChEBI" id="CHEBI:29919"/>
        <dbReference type="ChEBI" id="CHEBI:33722"/>
        <dbReference type="ChEBI" id="CHEBI:33737"/>
        <dbReference type="ChEBI" id="CHEBI:33738"/>
        <dbReference type="ChEBI" id="CHEBI:57844"/>
        <dbReference type="ChEBI" id="CHEBI:59789"/>
        <dbReference type="ChEBI" id="CHEBI:78809"/>
        <dbReference type="ChEBI" id="CHEBI:83100"/>
        <dbReference type="EC" id="2.8.1.8"/>
    </reaction>
</comment>
<dbReference type="FunCoup" id="A0A0V1AWK0">
    <property type="interactions" value="1565"/>
</dbReference>
<comment type="caution">
    <text evidence="11">The sequence shown here is derived from an EMBL/GenBank/DDBJ whole genome shotgun (WGS) entry which is preliminary data.</text>
</comment>
<dbReference type="SFLD" id="SFLDS00029">
    <property type="entry name" value="Radical_SAM"/>
    <property type="match status" value="1"/>
</dbReference>
<dbReference type="HAMAP" id="MF_00206">
    <property type="entry name" value="Lipoyl_synth"/>
    <property type="match status" value="1"/>
</dbReference>
<dbReference type="Proteomes" id="UP000054776">
    <property type="component" value="Unassembled WGS sequence"/>
</dbReference>
<dbReference type="InterPro" id="IPR058240">
    <property type="entry name" value="rSAM_sf"/>
</dbReference>
<keyword evidence="12" id="KW-1185">Reference proteome</keyword>
<comment type="pathway">
    <text evidence="9">Protein modification; protein lipoylation via endogenous pathway; protein N(6)-(lipoyl)lysine from octanoyl-[acyl-carrier-protein]: step 2/2.</text>
</comment>
<feature type="binding site" evidence="9">
    <location>
        <position position="158"/>
    </location>
    <ligand>
        <name>[4Fe-4S] cluster</name>
        <dbReference type="ChEBI" id="CHEBI:49883"/>
        <label>2</label>
        <note>4Fe-4S-S-AdoMet</note>
    </ligand>
</feature>
<dbReference type="EC" id="2.8.1.8" evidence="9"/>
<dbReference type="NCBIfam" id="NF004019">
    <property type="entry name" value="PRK05481.1"/>
    <property type="match status" value="1"/>
</dbReference>
<feature type="domain" description="Radical SAM core" evidence="10">
    <location>
        <begin position="137"/>
        <end position="358"/>
    </location>
</feature>
<comment type="cofactor">
    <cofactor evidence="9">
        <name>[4Fe-4S] cluster</name>
        <dbReference type="ChEBI" id="CHEBI:49883"/>
    </cofactor>
    <text evidence="9">Binds 2 [4Fe-4S] clusters per subunit. One cluster is coordinated with 3 cysteines and an exchangeable S-adenosyl-L-methionine.</text>
</comment>
<dbReference type="GO" id="GO:0051539">
    <property type="term" value="F:4 iron, 4 sulfur cluster binding"/>
    <property type="evidence" value="ECO:0007669"/>
    <property type="project" value="UniProtKB-UniRule"/>
</dbReference>
<evidence type="ECO:0000256" key="5">
    <source>
        <dbReference type="ARBA" id="ARBA00022723"/>
    </source>
</evidence>
<comment type="function">
    <text evidence="9">Catalyzes the radical-mediated insertion of two sulfur atoms into the C-6 and C-8 positions of the octanoyl moiety bound to the lipoyl domains of lipoate-dependent enzymes, thereby converting the octanoylated domains into lipoylated derivatives.</text>
</comment>
<dbReference type="InterPro" id="IPR006638">
    <property type="entry name" value="Elp3/MiaA/NifB-like_rSAM"/>
</dbReference>
<dbReference type="EMBL" id="JYDH01000179">
    <property type="protein sequence ID" value="KRY29135.1"/>
    <property type="molecule type" value="Genomic_DNA"/>
</dbReference>
<dbReference type="SFLD" id="SFLDG01058">
    <property type="entry name" value="lipoyl_synthase_like"/>
    <property type="match status" value="1"/>
</dbReference>
<keyword evidence="9" id="KW-0496">Mitochondrion</keyword>
<keyword evidence="3 9" id="KW-0808">Transferase</keyword>
<keyword evidence="6 9" id="KW-0408">Iron</keyword>
<evidence type="ECO:0000256" key="1">
    <source>
        <dbReference type="ARBA" id="ARBA00004173"/>
    </source>
</evidence>
<sequence length="391" mass="44617">MQKRQTEEHEMVSFGLNAEILFLRNTIAYHCKYSSFKSTDSAPEFKDFLKGIKAIRYCLGHSNDFGDIHRPIFSVDTWTEKLKLDKGDKRLRLPPWLKQEIPVGSAFHNLKKSLRKLNLNTVCEEAKCPNIGECWGGSEEKIATATVMLLGDTCTRACRFCSVKTFRNPSPPDPSEPENTAKAIVDWNLDYVVLTSVDRDDLEDGGASHICKTVKEIKRQNPKIIIETLLPDFSANEQCINLMANSGIDVYAHNVETVPRLTPLVRDTRAKYDQSLRCLRLAKVFNKNLVTKSSLMVGLGETEDEILRTMEDLRTHQVDCLTIGQYMQPTRRHLLVKEYIRPEIFEHWKNVGKRLGFLYVASGPLVRSSYRAGEYFIKNVISQRKAPEVSD</sequence>
<gene>
    <name evidence="11" type="ORF">T01_570</name>
</gene>
<keyword evidence="4 9" id="KW-0949">S-adenosyl-L-methionine</keyword>
<accession>A0A0V1AWK0</accession>
<dbReference type="GO" id="GO:0016992">
    <property type="term" value="F:lipoate synthase activity"/>
    <property type="evidence" value="ECO:0007669"/>
    <property type="project" value="UniProtKB-UniRule"/>
</dbReference>
<evidence type="ECO:0000256" key="4">
    <source>
        <dbReference type="ARBA" id="ARBA00022691"/>
    </source>
</evidence>
<dbReference type="PROSITE" id="PS51918">
    <property type="entry name" value="RADICAL_SAM"/>
    <property type="match status" value="1"/>
</dbReference>
<dbReference type="NCBIfam" id="NF009544">
    <property type="entry name" value="PRK12928.1"/>
    <property type="match status" value="1"/>
</dbReference>
<name>A0A0V1AWK0_TRISP</name>
<dbReference type="GO" id="GO:0009249">
    <property type="term" value="P:protein lipoylation"/>
    <property type="evidence" value="ECO:0007669"/>
    <property type="project" value="UniProtKB-UniRule"/>
</dbReference>
<keyword evidence="2 9" id="KW-0004">4Fe-4S</keyword>
<keyword evidence="7 9" id="KW-0411">Iron-sulfur</keyword>
<evidence type="ECO:0000256" key="3">
    <source>
        <dbReference type="ARBA" id="ARBA00022679"/>
    </source>
</evidence>
<proteinExistence type="inferred from homology"/>
<feature type="binding site" evidence="9">
    <location>
        <position position="128"/>
    </location>
    <ligand>
        <name>[4Fe-4S] cluster</name>
        <dbReference type="ChEBI" id="CHEBI:49883"/>
        <label>1</label>
    </ligand>
</feature>
<feature type="binding site" evidence="9">
    <location>
        <position position="154"/>
    </location>
    <ligand>
        <name>[4Fe-4S] cluster</name>
        <dbReference type="ChEBI" id="CHEBI:49883"/>
        <label>2</label>
        <note>4Fe-4S-S-AdoMet</note>
    </ligand>
</feature>
<evidence type="ECO:0000256" key="7">
    <source>
        <dbReference type="ARBA" id="ARBA00023014"/>
    </source>
</evidence>
<evidence type="ECO:0000313" key="11">
    <source>
        <dbReference type="EMBL" id="KRY29135.1"/>
    </source>
</evidence>
<dbReference type="Gene3D" id="3.20.20.70">
    <property type="entry name" value="Aldolase class I"/>
    <property type="match status" value="1"/>
</dbReference>
<dbReference type="UniPathway" id="UPA00538">
    <property type="reaction ID" value="UER00593"/>
</dbReference>
<organism evidence="11 12">
    <name type="scientific">Trichinella spiralis</name>
    <name type="common">Trichina worm</name>
    <dbReference type="NCBI Taxonomy" id="6334"/>
    <lineage>
        <taxon>Eukaryota</taxon>
        <taxon>Metazoa</taxon>
        <taxon>Ecdysozoa</taxon>
        <taxon>Nematoda</taxon>
        <taxon>Enoplea</taxon>
        <taxon>Dorylaimia</taxon>
        <taxon>Trichinellida</taxon>
        <taxon>Trichinellidae</taxon>
        <taxon>Trichinella</taxon>
    </lineage>
</organism>
<dbReference type="GO" id="GO:0046872">
    <property type="term" value="F:metal ion binding"/>
    <property type="evidence" value="ECO:0007669"/>
    <property type="project" value="UniProtKB-KW"/>
</dbReference>
<dbReference type="PANTHER" id="PTHR10949:SF0">
    <property type="entry name" value="LIPOYL SYNTHASE, MITOCHONDRIAL"/>
    <property type="match status" value="1"/>
</dbReference>
<feature type="binding site" evidence="9">
    <location>
        <position position="161"/>
    </location>
    <ligand>
        <name>[4Fe-4S] cluster</name>
        <dbReference type="ChEBI" id="CHEBI:49883"/>
        <label>2</label>
        <note>4Fe-4S-S-AdoMet</note>
    </ligand>
</feature>
<dbReference type="InterPro" id="IPR031691">
    <property type="entry name" value="LIAS_N"/>
</dbReference>
<comment type="similarity">
    <text evidence="9">Belongs to the radical SAM superfamily. Lipoyl synthase family.</text>
</comment>
<dbReference type="InterPro" id="IPR007197">
    <property type="entry name" value="rSAM"/>
</dbReference>
<reference evidence="11 12" key="1">
    <citation type="submission" date="2015-01" db="EMBL/GenBank/DDBJ databases">
        <title>Evolution of Trichinella species and genotypes.</title>
        <authorList>
            <person name="Korhonen P.K."/>
            <person name="Edoardo P."/>
            <person name="Giuseppe L.R."/>
            <person name="Gasser R.B."/>
        </authorList>
    </citation>
    <scope>NUCLEOTIDE SEQUENCE [LARGE SCALE GENOMIC DNA]</scope>
    <source>
        <strain evidence="11">ISS3</strain>
    </source>
</reference>
<dbReference type="OrthoDB" id="3231at2759"/>
<comment type="subcellular location">
    <subcellularLocation>
        <location evidence="1 9">Mitochondrion</location>
    </subcellularLocation>
</comment>
<dbReference type="STRING" id="6334.A0A0V1AWK0"/>